<dbReference type="InterPro" id="IPR011761">
    <property type="entry name" value="ATP-grasp"/>
</dbReference>
<dbReference type="GO" id="GO:0005524">
    <property type="term" value="F:ATP binding"/>
    <property type="evidence" value="ECO:0007669"/>
    <property type="project" value="UniProtKB-UniRule"/>
</dbReference>
<feature type="domain" description="ATP-grasp" evidence="14">
    <location>
        <begin position="157"/>
        <end position="437"/>
    </location>
</feature>
<evidence type="ECO:0000256" key="1">
    <source>
        <dbReference type="ARBA" id="ARBA00001936"/>
    </source>
</evidence>
<dbReference type="PANTHER" id="PTHR23132:SF0">
    <property type="entry name" value="D-ALANINE-D-ALANINE LIGASE FAMILY"/>
    <property type="match status" value="1"/>
</dbReference>
<dbReference type="InterPro" id="IPR005905">
    <property type="entry name" value="D_ala_D_ala"/>
</dbReference>
<dbReference type="Pfam" id="PF07478">
    <property type="entry name" value="Dala_Dala_lig_C"/>
    <property type="match status" value="4"/>
</dbReference>
<comment type="pathway">
    <text evidence="12">Cell wall biogenesis; peptidoglycan biosynthesis.</text>
</comment>
<evidence type="ECO:0000256" key="10">
    <source>
        <dbReference type="ARBA" id="ARBA00023316"/>
    </source>
</evidence>
<evidence type="ECO:0000256" key="2">
    <source>
        <dbReference type="ARBA" id="ARBA00001946"/>
    </source>
</evidence>
<dbReference type="InterPro" id="IPR011127">
    <property type="entry name" value="Dala_Dala_lig_N"/>
</dbReference>
<protein>
    <recommendedName>
        <fullName evidence="4 12">D-alanine--D-alanine ligase</fullName>
        <ecNumber evidence="4 12">6.3.2.4</ecNumber>
    </recommendedName>
    <alternativeName>
        <fullName evidence="12">D-Ala-D-Ala ligase</fullName>
    </alternativeName>
    <alternativeName>
        <fullName evidence="12">D-alanylalanine synthetase</fullName>
    </alternativeName>
</protein>
<dbReference type="RefSeq" id="WP_197060063.1">
    <property type="nucleotide sequence ID" value="NZ_BBLT01000004.1"/>
</dbReference>
<keyword evidence="5 12" id="KW-0436">Ligase</keyword>
<dbReference type="SUPFAM" id="SSF56059">
    <property type="entry name" value="Glutathione synthetase ATP-binding domain-like"/>
    <property type="match status" value="3"/>
</dbReference>
<evidence type="ECO:0000256" key="11">
    <source>
        <dbReference type="ARBA" id="ARBA00047614"/>
    </source>
</evidence>
<dbReference type="HAMAP" id="MF_00047">
    <property type="entry name" value="Dala_Dala_lig"/>
    <property type="match status" value="1"/>
</dbReference>
<evidence type="ECO:0000256" key="7">
    <source>
        <dbReference type="ARBA" id="ARBA00022840"/>
    </source>
</evidence>
<gene>
    <name evidence="12" type="primary">ddl</name>
    <name evidence="15" type="ORF">MYP_2367</name>
</gene>
<dbReference type="GO" id="GO:0005737">
    <property type="term" value="C:cytoplasm"/>
    <property type="evidence" value="ECO:0007669"/>
    <property type="project" value="UniProtKB-SubCell"/>
</dbReference>
<dbReference type="eggNOG" id="COG1181">
    <property type="taxonomic scope" value="Bacteria"/>
</dbReference>
<dbReference type="PROSITE" id="PS50975">
    <property type="entry name" value="ATP_GRASP"/>
    <property type="match status" value="2"/>
</dbReference>
<dbReference type="SUPFAM" id="SSF52440">
    <property type="entry name" value="PreATP-grasp domain"/>
    <property type="match status" value="2"/>
</dbReference>
<keyword evidence="9 12" id="KW-0573">Peptidoglycan synthesis</keyword>
<evidence type="ECO:0000313" key="16">
    <source>
        <dbReference type="Proteomes" id="UP000030185"/>
    </source>
</evidence>
<comment type="catalytic activity">
    <reaction evidence="11 12">
        <text>2 D-alanine + ATP = D-alanyl-D-alanine + ADP + phosphate + H(+)</text>
        <dbReference type="Rhea" id="RHEA:11224"/>
        <dbReference type="ChEBI" id="CHEBI:15378"/>
        <dbReference type="ChEBI" id="CHEBI:30616"/>
        <dbReference type="ChEBI" id="CHEBI:43474"/>
        <dbReference type="ChEBI" id="CHEBI:57416"/>
        <dbReference type="ChEBI" id="CHEBI:57822"/>
        <dbReference type="ChEBI" id="CHEBI:456216"/>
        <dbReference type="EC" id="6.3.2.4"/>
    </reaction>
</comment>
<evidence type="ECO:0000256" key="13">
    <source>
        <dbReference type="PROSITE-ProRule" id="PRU00409"/>
    </source>
</evidence>
<accession>A0A098LFA5</accession>
<evidence type="ECO:0000256" key="3">
    <source>
        <dbReference type="ARBA" id="ARBA00010871"/>
    </source>
</evidence>
<dbReference type="GO" id="GO:0008360">
    <property type="term" value="P:regulation of cell shape"/>
    <property type="evidence" value="ECO:0007669"/>
    <property type="project" value="UniProtKB-KW"/>
</dbReference>
<evidence type="ECO:0000313" key="15">
    <source>
        <dbReference type="EMBL" id="GAL85139.1"/>
    </source>
</evidence>
<dbReference type="UniPathway" id="UPA00219"/>
<evidence type="ECO:0000256" key="9">
    <source>
        <dbReference type="ARBA" id="ARBA00022984"/>
    </source>
</evidence>
<sequence>MKIGIFFGGQSREREISFAGGRTVYDNLNKNLFEAVPIFVDSVGDFILLDWQYIYKGTIRDFFPPFNHLPPTPHGFQIYIESLGDLTIEERENVIRQVGRRIQPDEFSKLFDFAFLALHGPYGEDGNIQGLLEWYNIPYSGSGILPSSIGINKIVQKKLMKNAGFPGPKNLYLKKADWLNETDKSTFFNHFRNELGLPFVVKAPYQGSSIGISVISKEDTQAFEKAVYRSFFMQPVSKHDWTSLSEEGKINFIRTLTDIRDGIGLPVMISGNKVNHPEHLFDQLNYHFSQSDSTLILESLDNEEEIVIEGFISGKEFSCIVVQDENGKAIALPPTEIRKGNEVFDYRSKYLPGMSRKVTPIDIPTNQIEGIRTACERLFNELNFNVYARLDGFINQEGEIFLNDPNTTSGMLPSSFFFHQAAEIGLNPSQFLTYIIRTSIAERIKTGKKTFAFKQLLNTLDTNLHRLNTEASEKTKVAVIMGGYSSERHISVESGRNIFEKLASSKKYEPVPIFLTGNEDSHKLYLIPVNIMLKDNADDIRDKVLAADSKSKHPVIQKVITEAKDITVKYTGNAILEPREISYPELAEKVDSVFIALHGRPGEDGVVQSNLEKFGVPYNGSGVESSKITINKYETNKLLRENGVKVANHKLVFKNEWADNYETLIKEIESTFQYPIIAKPADDGCSSAVKKINNLEELTAYAKLIFAWDDLKDSESSRTLKLKYNEEFPCKNYFLIEDLVSKGDAKHFLEVTGGLLTRFNASGEIEYEMFEPSETLATGDVLSLEEKFLAGEGQNITPARYSKDPEAQKYISSQVRTELQRAAKILNIQGYARIDAFVKIYDDNRAETIVIEVNSLPGMTPATCIFHQTAINGYKPYDFIDKILTFGIERNNRKVLI</sequence>
<dbReference type="Proteomes" id="UP000030185">
    <property type="component" value="Unassembled WGS sequence"/>
</dbReference>
<dbReference type="AlphaFoldDB" id="A0A098LFA5"/>
<evidence type="ECO:0000256" key="4">
    <source>
        <dbReference type="ARBA" id="ARBA00012216"/>
    </source>
</evidence>
<dbReference type="Gene3D" id="3.30.1490.20">
    <property type="entry name" value="ATP-grasp fold, A domain"/>
    <property type="match status" value="1"/>
</dbReference>
<dbReference type="EMBL" id="BBLT01000004">
    <property type="protein sequence ID" value="GAL85139.1"/>
    <property type="molecule type" value="Genomic_DNA"/>
</dbReference>
<keyword evidence="16" id="KW-1185">Reference proteome</keyword>
<dbReference type="PANTHER" id="PTHR23132">
    <property type="entry name" value="D-ALANINE--D-ALANINE LIGASE"/>
    <property type="match status" value="1"/>
</dbReference>
<evidence type="ECO:0000256" key="12">
    <source>
        <dbReference type="HAMAP-Rule" id="MF_00047"/>
    </source>
</evidence>
<dbReference type="PROSITE" id="PS00843">
    <property type="entry name" value="DALA_DALA_LIGASE_1"/>
    <property type="match status" value="2"/>
</dbReference>
<comment type="subcellular location">
    <subcellularLocation>
        <location evidence="12">Cytoplasm</location>
    </subcellularLocation>
</comment>
<dbReference type="PROSITE" id="PS00844">
    <property type="entry name" value="DALA_DALA_LIGASE_2"/>
    <property type="match status" value="1"/>
</dbReference>
<keyword evidence="8 12" id="KW-0133">Cell shape</keyword>
<dbReference type="InterPro" id="IPR016185">
    <property type="entry name" value="PreATP-grasp_dom_sf"/>
</dbReference>
<reference evidence="15 16" key="1">
    <citation type="submission" date="2014-09" db="EMBL/GenBank/DDBJ databases">
        <title>Sporocytophaga myxococcoides PG-01 genome sequencing.</title>
        <authorList>
            <person name="Liu L."/>
            <person name="Gao P.J."/>
            <person name="Chen G.J."/>
            <person name="Wang L.S."/>
        </authorList>
    </citation>
    <scope>NUCLEOTIDE SEQUENCE [LARGE SCALE GENOMIC DNA]</scope>
    <source>
        <strain evidence="15 16">PG-01</strain>
    </source>
</reference>
<comment type="cofactor">
    <cofactor evidence="1">
        <name>Mn(2+)</name>
        <dbReference type="ChEBI" id="CHEBI:29035"/>
    </cofactor>
</comment>
<dbReference type="Gene3D" id="3.30.470.20">
    <property type="entry name" value="ATP-grasp fold, B domain"/>
    <property type="match status" value="3"/>
</dbReference>
<dbReference type="InterPro" id="IPR013815">
    <property type="entry name" value="ATP_grasp_subdomain_1"/>
</dbReference>
<keyword evidence="7 13" id="KW-0067">ATP-binding</keyword>
<dbReference type="Pfam" id="PF01820">
    <property type="entry name" value="Dala_Dala_lig_N"/>
    <property type="match status" value="2"/>
</dbReference>
<keyword evidence="6 13" id="KW-0547">Nucleotide-binding</keyword>
<dbReference type="GO" id="GO:0009252">
    <property type="term" value="P:peptidoglycan biosynthetic process"/>
    <property type="evidence" value="ECO:0007669"/>
    <property type="project" value="UniProtKB-UniRule"/>
</dbReference>
<dbReference type="Gene3D" id="3.40.50.20">
    <property type="match status" value="2"/>
</dbReference>
<dbReference type="EC" id="6.3.2.4" evidence="4 12"/>
<dbReference type="GO" id="GO:0046872">
    <property type="term" value="F:metal ion binding"/>
    <property type="evidence" value="ECO:0007669"/>
    <property type="project" value="InterPro"/>
</dbReference>
<comment type="cofactor">
    <cofactor evidence="2">
        <name>Mg(2+)</name>
        <dbReference type="ChEBI" id="CHEBI:18420"/>
    </cofactor>
</comment>
<evidence type="ECO:0000256" key="8">
    <source>
        <dbReference type="ARBA" id="ARBA00022960"/>
    </source>
</evidence>
<evidence type="ECO:0000259" key="14">
    <source>
        <dbReference type="PROSITE" id="PS50975"/>
    </source>
</evidence>
<dbReference type="InterPro" id="IPR011095">
    <property type="entry name" value="Dala_Dala_lig_C"/>
</dbReference>
<proteinExistence type="inferred from homology"/>
<dbReference type="STRING" id="153721.MYP_2367"/>
<organism evidence="15 16">
    <name type="scientific">Sporocytophaga myxococcoides</name>
    <dbReference type="NCBI Taxonomy" id="153721"/>
    <lineage>
        <taxon>Bacteria</taxon>
        <taxon>Pseudomonadati</taxon>
        <taxon>Bacteroidota</taxon>
        <taxon>Cytophagia</taxon>
        <taxon>Cytophagales</taxon>
        <taxon>Cytophagaceae</taxon>
        <taxon>Sporocytophaga</taxon>
    </lineage>
</organism>
<feature type="domain" description="ATP-grasp" evidence="14">
    <location>
        <begin position="636"/>
        <end position="885"/>
    </location>
</feature>
<name>A0A098LFA5_9BACT</name>
<comment type="caution">
    <text evidence="15">The sequence shown here is derived from an EMBL/GenBank/DDBJ whole genome shotgun (WGS) entry which is preliminary data.</text>
</comment>
<keyword evidence="10 12" id="KW-0961">Cell wall biogenesis/degradation</keyword>
<comment type="function">
    <text evidence="12">Cell wall formation.</text>
</comment>
<evidence type="ECO:0000256" key="6">
    <source>
        <dbReference type="ARBA" id="ARBA00022741"/>
    </source>
</evidence>
<dbReference type="GO" id="GO:0071555">
    <property type="term" value="P:cell wall organization"/>
    <property type="evidence" value="ECO:0007669"/>
    <property type="project" value="UniProtKB-KW"/>
</dbReference>
<evidence type="ECO:0000256" key="5">
    <source>
        <dbReference type="ARBA" id="ARBA00022598"/>
    </source>
</evidence>
<comment type="similarity">
    <text evidence="3 12">Belongs to the D-alanine--D-alanine ligase family.</text>
</comment>
<dbReference type="GO" id="GO:0008716">
    <property type="term" value="F:D-alanine-D-alanine ligase activity"/>
    <property type="evidence" value="ECO:0007669"/>
    <property type="project" value="UniProtKB-UniRule"/>
</dbReference>
<dbReference type="InterPro" id="IPR000291">
    <property type="entry name" value="D-Ala_lig_Van_CS"/>
</dbReference>
<keyword evidence="12" id="KW-0963">Cytoplasm</keyword>